<dbReference type="SUPFAM" id="SSF52540">
    <property type="entry name" value="P-loop containing nucleoside triphosphate hydrolases"/>
    <property type="match status" value="1"/>
</dbReference>
<gene>
    <name evidence="7" type="ORF">caldi_15760</name>
</gene>
<keyword evidence="8" id="KW-1185">Reference proteome</keyword>
<dbReference type="InterPro" id="IPR017871">
    <property type="entry name" value="ABC_transporter-like_CS"/>
</dbReference>
<evidence type="ECO:0000256" key="2">
    <source>
        <dbReference type="ARBA" id="ARBA00022448"/>
    </source>
</evidence>
<dbReference type="KEGG" id="cmic:caldi_15760"/>
<dbReference type="GO" id="GO:0015658">
    <property type="term" value="F:branched-chain amino acid transmembrane transporter activity"/>
    <property type="evidence" value="ECO:0007669"/>
    <property type="project" value="TreeGrafter"/>
</dbReference>
<accession>A0AA35G7W5</accession>
<comment type="similarity">
    <text evidence="1">Belongs to the ABC transporter superfamily.</text>
</comment>
<evidence type="ECO:0000259" key="6">
    <source>
        <dbReference type="PROSITE" id="PS50893"/>
    </source>
</evidence>
<keyword evidence="3" id="KW-0547">Nucleotide-binding</keyword>
<dbReference type="AlphaFoldDB" id="A0AA35G7W5"/>
<feature type="domain" description="ABC transporter" evidence="6">
    <location>
        <begin position="6"/>
        <end position="236"/>
    </location>
</feature>
<dbReference type="GO" id="GO:0015807">
    <property type="term" value="P:L-amino acid transport"/>
    <property type="evidence" value="ECO:0007669"/>
    <property type="project" value="TreeGrafter"/>
</dbReference>
<protein>
    <submittedName>
        <fullName evidence="7">ABC transporter ATP-binding protein</fullName>
    </submittedName>
</protein>
<keyword evidence="5" id="KW-0029">Amino-acid transport</keyword>
<evidence type="ECO:0000313" key="7">
    <source>
        <dbReference type="EMBL" id="BDG60486.1"/>
    </source>
</evidence>
<dbReference type="Pfam" id="PF00005">
    <property type="entry name" value="ABC_tran"/>
    <property type="match status" value="1"/>
</dbReference>
<proteinExistence type="inferred from homology"/>
<dbReference type="InterPro" id="IPR003439">
    <property type="entry name" value="ABC_transporter-like_ATP-bd"/>
</dbReference>
<evidence type="ECO:0000256" key="5">
    <source>
        <dbReference type="ARBA" id="ARBA00022970"/>
    </source>
</evidence>
<dbReference type="PROSITE" id="PS50893">
    <property type="entry name" value="ABC_TRANSPORTER_2"/>
    <property type="match status" value="1"/>
</dbReference>
<dbReference type="RefSeq" id="WP_264844507.1">
    <property type="nucleotide sequence ID" value="NZ_AP025628.1"/>
</dbReference>
<dbReference type="GO" id="GO:0005524">
    <property type="term" value="F:ATP binding"/>
    <property type="evidence" value="ECO:0007669"/>
    <property type="project" value="UniProtKB-KW"/>
</dbReference>
<keyword evidence="2" id="KW-0813">Transport</keyword>
<dbReference type="Proteomes" id="UP001163687">
    <property type="component" value="Chromosome"/>
</dbReference>
<dbReference type="InterPro" id="IPR052156">
    <property type="entry name" value="BCAA_Transport_ATP-bd_LivF"/>
</dbReference>
<dbReference type="PROSITE" id="PS00211">
    <property type="entry name" value="ABC_TRANSPORTER_1"/>
    <property type="match status" value="1"/>
</dbReference>
<dbReference type="GO" id="GO:0016887">
    <property type="term" value="F:ATP hydrolysis activity"/>
    <property type="evidence" value="ECO:0007669"/>
    <property type="project" value="InterPro"/>
</dbReference>
<dbReference type="Gene3D" id="3.40.50.300">
    <property type="entry name" value="P-loop containing nucleotide triphosphate hydrolases"/>
    <property type="match status" value="1"/>
</dbReference>
<dbReference type="EMBL" id="AP025628">
    <property type="protein sequence ID" value="BDG60486.1"/>
    <property type="molecule type" value="Genomic_DNA"/>
</dbReference>
<evidence type="ECO:0000256" key="1">
    <source>
        <dbReference type="ARBA" id="ARBA00005417"/>
    </source>
</evidence>
<dbReference type="InterPro" id="IPR003593">
    <property type="entry name" value="AAA+_ATPase"/>
</dbReference>
<reference evidence="7" key="1">
    <citation type="submission" date="2022-03" db="EMBL/GenBank/DDBJ databases">
        <title>Complete genome sequence of Caldinitratiruptor microaerophilus.</title>
        <authorList>
            <person name="Mukaiyama R."/>
            <person name="Nishiyama T."/>
            <person name="Ueda K."/>
        </authorList>
    </citation>
    <scope>NUCLEOTIDE SEQUENCE</scope>
    <source>
        <strain evidence="7">JCM 16183</strain>
    </source>
</reference>
<evidence type="ECO:0000313" key="8">
    <source>
        <dbReference type="Proteomes" id="UP001163687"/>
    </source>
</evidence>
<dbReference type="CDD" id="cd03224">
    <property type="entry name" value="ABC_TM1139_LivF_branched"/>
    <property type="match status" value="1"/>
</dbReference>
<dbReference type="InterPro" id="IPR027417">
    <property type="entry name" value="P-loop_NTPase"/>
</dbReference>
<dbReference type="PANTHER" id="PTHR43820:SF2">
    <property type="entry name" value="ABC TRANSPORTER ATP-BINDING PROTEIN"/>
    <property type="match status" value="1"/>
</dbReference>
<organism evidence="7 8">
    <name type="scientific">Caldinitratiruptor microaerophilus</name>
    <dbReference type="NCBI Taxonomy" id="671077"/>
    <lineage>
        <taxon>Bacteria</taxon>
        <taxon>Bacillati</taxon>
        <taxon>Bacillota</taxon>
        <taxon>Clostridia</taxon>
        <taxon>Eubacteriales</taxon>
        <taxon>Symbiobacteriaceae</taxon>
        <taxon>Caldinitratiruptor</taxon>
    </lineage>
</organism>
<sequence>MEQPVLEIVDLQAAYGPSQVLFGVTVRVPKGKVVALLGRNGAGKTTTMKAAMGILPPRGGQVRLRGQDVTGRRPSALARLGIGYVPEDRRIFPDLTVKENLAIASRPGPGGRRTWTVEKVLELFPLLGRLMGRKGGLLSGGEQQLLAVARALVGNPEVLLLDEPTEGLAPVMVKAVADVVQALKREGVTMLLAEQNLGFANQVADWGYVLQKGQVLLEGPMEVCARSEEVVRALAV</sequence>
<evidence type="ECO:0000256" key="4">
    <source>
        <dbReference type="ARBA" id="ARBA00022840"/>
    </source>
</evidence>
<dbReference type="SMART" id="SM00382">
    <property type="entry name" value="AAA"/>
    <property type="match status" value="1"/>
</dbReference>
<keyword evidence="4 7" id="KW-0067">ATP-binding</keyword>
<dbReference type="PANTHER" id="PTHR43820">
    <property type="entry name" value="HIGH-AFFINITY BRANCHED-CHAIN AMINO ACID TRANSPORT ATP-BINDING PROTEIN LIVF"/>
    <property type="match status" value="1"/>
</dbReference>
<evidence type="ECO:0000256" key="3">
    <source>
        <dbReference type="ARBA" id="ARBA00022741"/>
    </source>
</evidence>
<name>A0AA35G7W5_9FIRM</name>